<accession>A0ACB9MQD0</accession>
<protein>
    <submittedName>
        <fullName evidence="1">Uncharacterized protein</fullName>
    </submittedName>
</protein>
<reference evidence="2" key="1">
    <citation type="journal article" date="2023" name="Front. Plant Sci.">
        <title>Chromosomal-level genome assembly of Melastoma candidum provides insights into trichome evolution.</title>
        <authorList>
            <person name="Zhong Y."/>
            <person name="Wu W."/>
            <person name="Sun C."/>
            <person name="Zou P."/>
            <person name="Liu Y."/>
            <person name="Dai S."/>
            <person name="Zhou R."/>
        </authorList>
    </citation>
    <scope>NUCLEOTIDE SEQUENCE [LARGE SCALE GENOMIC DNA]</scope>
</reference>
<evidence type="ECO:0000313" key="1">
    <source>
        <dbReference type="EMBL" id="KAI4325639.1"/>
    </source>
</evidence>
<keyword evidence="2" id="KW-1185">Reference proteome</keyword>
<sequence>MESRKSNLRRINSTSTSKKSNWIVISSGKESSVDSRTTVSSRLSSLLKTLLVPLSFSPCKWLSLSSSRFLSLPAPSSLSRKVTVTLFGFRHGPVSFAIQEQPRADPFLVIQLAISTSALAREMSSGHLRIALECEKHDAQPPSSSTSPKWAVYCNSRKCGYANPRESSRLDLHMLSTIQNVSVGAGVIPMIGDGGKNGKGGSSGELVYMRAKFERVVGNQDSEAYYMLNPDGNGGPELSIFLLRI</sequence>
<evidence type="ECO:0000313" key="2">
    <source>
        <dbReference type="Proteomes" id="UP001057402"/>
    </source>
</evidence>
<name>A0ACB9MQD0_9MYRT</name>
<organism evidence="1 2">
    <name type="scientific">Melastoma candidum</name>
    <dbReference type="NCBI Taxonomy" id="119954"/>
    <lineage>
        <taxon>Eukaryota</taxon>
        <taxon>Viridiplantae</taxon>
        <taxon>Streptophyta</taxon>
        <taxon>Embryophyta</taxon>
        <taxon>Tracheophyta</taxon>
        <taxon>Spermatophyta</taxon>
        <taxon>Magnoliopsida</taxon>
        <taxon>eudicotyledons</taxon>
        <taxon>Gunneridae</taxon>
        <taxon>Pentapetalae</taxon>
        <taxon>rosids</taxon>
        <taxon>malvids</taxon>
        <taxon>Myrtales</taxon>
        <taxon>Melastomataceae</taxon>
        <taxon>Melastomatoideae</taxon>
        <taxon>Melastomateae</taxon>
        <taxon>Melastoma</taxon>
    </lineage>
</organism>
<dbReference type="EMBL" id="CM042888">
    <property type="protein sequence ID" value="KAI4325639.1"/>
    <property type="molecule type" value="Genomic_DNA"/>
</dbReference>
<comment type="caution">
    <text evidence="1">The sequence shown here is derived from an EMBL/GenBank/DDBJ whole genome shotgun (WGS) entry which is preliminary data.</text>
</comment>
<gene>
    <name evidence="1" type="ORF">MLD38_031021</name>
</gene>
<dbReference type="Proteomes" id="UP001057402">
    <property type="component" value="Chromosome 9"/>
</dbReference>
<proteinExistence type="predicted"/>